<evidence type="ECO:0000313" key="1">
    <source>
        <dbReference type="EMBL" id="MFC3574032.1"/>
    </source>
</evidence>
<name>A0ABV7SED5_9ACTN</name>
<accession>A0ABV7SED5</accession>
<evidence type="ECO:0000313" key="2">
    <source>
        <dbReference type="Proteomes" id="UP001595701"/>
    </source>
</evidence>
<dbReference type="EMBL" id="JBHRWR010000009">
    <property type="protein sequence ID" value="MFC3574032.1"/>
    <property type="molecule type" value="Genomic_DNA"/>
</dbReference>
<keyword evidence="2" id="KW-1185">Reference proteome</keyword>
<dbReference type="RefSeq" id="WP_310781409.1">
    <property type="nucleotide sequence ID" value="NZ_JBHRWR010000009.1"/>
</dbReference>
<dbReference type="Proteomes" id="UP001595701">
    <property type="component" value="Unassembled WGS sequence"/>
</dbReference>
<reference evidence="2" key="1">
    <citation type="journal article" date="2019" name="Int. J. Syst. Evol. Microbiol.">
        <title>The Global Catalogue of Microorganisms (GCM) 10K type strain sequencing project: providing services to taxonomists for standard genome sequencing and annotation.</title>
        <authorList>
            <consortium name="The Broad Institute Genomics Platform"/>
            <consortium name="The Broad Institute Genome Sequencing Center for Infectious Disease"/>
            <person name="Wu L."/>
            <person name="Ma J."/>
        </authorList>
    </citation>
    <scope>NUCLEOTIDE SEQUENCE [LARGE SCALE GENOMIC DNA]</scope>
    <source>
        <strain evidence="2">CGMCC 4.7035</strain>
    </source>
</reference>
<comment type="caution">
    <text evidence="1">The sequence shown here is derived from an EMBL/GenBank/DDBJ whole genome shotgun (WGS) entry which is preliminary data.</text>
</comment>
<gene>
    <name evidence="1" type="ORF">ACFOZ0_12255</name>
</gene>
<proteinExistence type="predicted"/>
<protein>
    <submittedName>
        <fullName evidence="1">Uncharacterized protein</fullName>
    </submittedName>
</protein>
<organism evidence="1 2">
    <name type="scientific">Streptomyces yaanensis</name>
    <dbReference type="NCBI Taxonomy" id="1142239"/>
    <lineage>
        <taxon>Bacteria</taxon>
        <taxon>Bacillati</taxon>
        <taxon>Actinomycetota</taxon>
        <taxon>Actinomycetes</taxon>
        <taxon>Kitasatosporales</taxon>
        <taxon>Streptomycetaceae</taxon>
        <taxon>Streptomyces</taxon>
    </lineage>
</organism>
<sequence>MQSGPIFVPVVAADSASTEVKGRVAPAAAYAAAGARLTSMPAARATAAPEAAMPLAGLKLVLCMC</sequence>